<dbReference type="AlphaFoldDB" id="A0A7C2XG81"/>
<proteinExistence type="predicted"/>
<evidence type="ECO:0000313" key="1">
    <source>
        <dbReference type="EMBL" id="HET98069.1"/>
    </source>
</evidence>
<name>A0A7C2XG81_9BACT</name>
<comment type="caution">
    <text evidence="1">The sequence shown here is derived from an EMBL/GenBank/DDBJ whole genome shotgun (WGS) entry which is preliminary data.</text>
</comment>
<reference evidence="1" key="1">
    <citation type="journal article" date="2020" name="mSystems">
        <title>Genome- and Community-Level Interaction Insights into Carbon Utilization and Element Cycling Functions of Hydrothermarchaeota in Hydrothermal Sediment.</title>
        <authorList>
            <person name="Zhou Z."/>
            <person name="Liu Y."/>
            <person name="Xu W."/>
            <person name="Pan J."/>
            <person name="Luo Z.H."/>
            <person name="Li M."/>
        </authorList>
    </citation>
    <scope>NUCLEOTIDE SEQUENCE [LARGE SCALE GENOMIC DNA]</scope>
    <source>
        <strain evidence="1">SpSt-1224</strain>
    </source>
</reference>
<accession>A0A7C2XG81</accession>
<organism evidence="1">
    <name type="scientific">Desulfurivibrio alkaliphilus</name>
    <dbReference type="NCBI Taxonomy" id="427923"/>
    <lineage>
        <taxon>Bacteria</taxon>
        <taxon>Pseudomonadati</taxon>
        <taxon>Thermodesulfobacteriota</taxon>
        <taxon>Desulfobulbia</taxon>
        <taxon>Desulfobulbales</taxon>
        <taxon>Desulfobulbaceae</taxon>
        <taxon>Desulfurivibrio</taxon>
    </lineage>
</organism>
<dbReference type="Proteomes" id="UP000885986">
    <property type="component" value="Unassembled WGS sequence"/>
</dbReference>
<dbReference type="EMBL" id="DSDS01000117">
    <property type="protein sequence ID" value="HET98069.1"/>
    <property type="molecule type" value="Genomic_DNA"/>
</dbReference>
<gene>
    <name evidence="1" type="ORF">ENN98_05165</name>
</gene>
<sequence>MTTQLSFNKDENELLPDYRNKIGKAESTEDVKKIFAQTTGALLARVFNGNLQIEHDDISLAPQEEARPFTLSDRLGERSEFAELWEKSDLPHVIGRLAQTAQNRFRHLEKHPEKTNSKIRM</sequence>
<protein>
    <submittedName>
        <fullName evidence="1">Uncharacterized protein</fullName>
    </submittedName>
</protein>